<dbReference type="UniPathway" id="UPA00068">
    <property type="reaction ID" value="UER00106"/>
</dbReference>
<keyword evidence="4" id="KW-0808">Transferase</keyword>
<evidence type="ECO:0000256" key="5">
    <source>
        <dbReference type="ARBA" id="ARBA00023315"/>
    </source>
</evidence>
<reference evidence="9" key="1">
    <citation type="submission" date="2021-01" db="EMBL/GenBank/DDBJ databases">
        <authorList>
            <person name="Corre E."/>
            <person name="Pelletier E."/>
            <person name="Niang G."/>
            <person name="Scheremetjew M."/>
            <person name="Finn R."/>
            <person name="Kale V."/>
            <person name="Holt S."/>
            <person name="Cochrane G."/>
            <person name="Meng A."/>
            <person name="Brown T."/>
            <person name="Cohen L."/>
        </authorList>
    </citation>
    <scope>NUCLEOTIDE SEQUENCE</scope>
    <source>
        <strain evidence="9">CCMP1452</strain>
    </source>
</reference>
<sequence>MTLSICNSTFRSVATLFFIFIWPSALICVRQVEAFSLGLPSSTANLMQFVSPPSFLLHASVDESKSEWSVFHESPIVNPNDIISAQQGLSSSKVSSNNSSSNSSSDNFNNNHEAVDVDKEIRGGIDPTAVEIVPFQDVDPSLISSSKRSQPAFVRMFRGSAQYIANHRNTLVIYHIPGDLLEWKGFKNLMDDIAQSWLLGIEVILVTGCRSQLDRRLISEKKMEQIKAPKIELVDGIEQEMLDFGVRVTDINTLRYIKEEAGHVRFEVERQLARSLRLHGGLNRNGCDGNVLSGNFYSAQPFGVVDGVDYMYTGFPRRVEVEKIRQCLASNDIVLMTALGASPSGEVFNVNSESLAASVAGAMGASKVVYFTVHGTAFRDKSNNKLIQNLRYSDVKNLLKHNNVKIHGKGFATIDNNNSNKDGKTVHHTPAVAETLIKLGWAMTALKKGVKRAHIIAPTNGALLQELYTRDGSGTLISRDLYEGIRPANINDISGIYDLIQPLVNAGTLVPRSKAMLEKDIDTYYVYTRDNLVVACAQIKRFEGGFTEIGCLVVDKAYRSQGRGDAMLGYLERLSVQCGCSNVFVLSTQTMEWFIERGFKLATIDALPPSRKALYNYERRSKIYMKEITSDRDLDAAELWWNR</sequence>
<dbReference type="Gene3D" id="3.40.1160.10">
    <property type="entry name" value="Acetylglutamate kinase-like"/>
    <property type="match status" value="1"/>
</dbReference>
<dbReference type="NCBIfam" id="TIGR01890">
    <property type="entry name" value="N-Ac-Glu-synth"/>
    <property type="match status" value="1"/>
</dbReference>
<dbReference type="SUPFAM" id="SSF53633">
    <property type="entry name" value="Carbamate kinase-like"/>
    <property type="match status" value="1"/>
</dbReference>
<dbReference type="InterPro" id="IPR016181">
    <property type="entry name" value="Acyl_CoA_acyltransferase"/>
</dbReference>
<dbReference type="InterPro" id="IPR036393">
    <property type="entry name" value="AceGlu_kinase-like_sf"/>
</dbReference>
<evidence type="ECO:0000256" key="6">
    <source>
        <dbReference type="ARBA" id="ARBA00048372"/>
    </source>
</evidence>
<dbReference type="GO" id="GO:0006526">
    <property type="term" value="P:L-arginine biosynthetic process"/>
    <property type="evidence" value="ECO:0007669"/>
    <property type="project" value="UniProtKB-UniPathway"/>
</dbReference>
<proteinExistence type="inferred from homology"/>
<keyword evidence="5" id="KW-0012">Acyltransferase</keyword>
<dbReference type="EC" id="2.3.1.1" evidence="3"/>
<dbReference type="PROSITE" id="PS51186">
    <property type="entry name" value="GNAT"/>
    <property type="match status" value="1"/>
</dbReference>
<dbReference type="Pfam" id="PF00696">
    <property type="entry name" value="AA_kinase"/>
    <property type="match status" value="1"/>
</dbReference>
<dbReference type="EMBL" id="HBHI01014234">
    <property type="protein sequence ID" value="CAD9672366.1"/>
    <property type="molecule type" value="Transcribed_RNA"/>
</dbReference>
<name>A0A7S2W8L7_9STRA</name>
<dbReference type="NCBIfam" id="NF003641">
    <property type="entry name" value="PRK05279.1"/>
    <property type="match status" value="1"/>
</dbReference>
<comment type="catalytic activity">
    <reaction evidence="6">
        <text>L-glutamate + acetyl-CoA = N-acetyl-L-glutamate + CoA + H(+)</text>
        <dbReference type="Rhea" id="RHEA:24292"/>
        <dbReference type="ChEBI" id="CHEBI:15378"/>
        <dbReference type="ChEBI" id="CHEBI:29985"/>
        <dbReference type="ChEBI" id="CHEBI:44337"/>
        <dbReference type="ChEBI" id="CHEBI:57287"/>
        <dbReference type="ChEBI" id="CHEBI:57288"/>
        <dbReference type="EC" id="2.3.1.1"/>
    </reaction>
</comment>
<organism evidence="9">
    <name type="scientific">Eucampia antarctica</name>
    <dbReference type="NCBI Taxonomy" id="49252"/>
    <lineage>
        <taxon>Eukaryota</taxon>
        <taxon>Sar</taxon>
        <taxon>Stramenopiles</taxon>
        <taxon>Ochrophyta</taxon>
        <taxon>Bacillariophyta</taxon>
        <taxon>Mediophyceae</taxon>
        <taxon>Biddulphiophycidae</taxon>
        <taxon>Hemiaulales</taxon>
        <taxon>Hemiaulaceae</taxon>
        <taxon>Eucampia</taxon>
    </lineage>
</organism>
<evidence type="ECO:0000259" key="8">
    <source>
        <dbReference type="PROSITE" id="PS51186"/>
    </source>
</evidence>
<feature type="domain" description="N-acetyltransferase" evidence="8">
    <location>
        <begin position="483"/>
        <end position="621"/>
    </location>
</feature>
<evidence type="ECO:0000256" key="7">
    <source>
        <dbReference type="SAM" id="MobiDB-lite"/>
    </source>
</evidence>
<dbReference type="AlphaFoldDB" id="A0A7S2W8L7"/>
<dbReference type="InterPro" id="IPR001048">
    <property type="entry name" value="Asp/Glu/Uridylate_kinase"/>
</dbReference>
<dbReference type="CDD" id="cd04301">
    <property type="entry name" value="NAT_SF"/>
    <property type="match status" value="1"/>
</dbReference>
<comment type="pathway">
    <text evidence="1">Amino-acid biosynthesis; L-arginine biosynthesis; N(2)-acetyl-L-ornithine from L-glutamate: step 1/4.</text>
</comment>
<protein>
    <recommendedName>
        <fullName evidence="3">amino-acid N-acetyltransferase</fullName>
        <ecNumber evidence="3">2.3.1.1</ecNumber>
    </recommendedName>
</protein>
<dbReference type="PANTHER" id="PTHR30602">
    <property type="entry name" value="AMINO-ACID ACETYLTRANSFERASE"/>
    <property type="match status" value="1"/>
</dbReference>
<dbReference type="PANTHER" id="PTHR30602:SF12">
    <property type="entry name" value="AMINO-ACID ACETYLTRANSFERASE NAGS1, CHLOROPLASTIC-RELATED"/>
    <property type="match status" value="1"/>
</dbReference>
<dbReference type="HAMAP" id="MF_01105">
    <property type="entry name" value="N_acetyl_glu_synth"/>
    <property type="match status" value="1"/>
</dbReference>
<dbReference type="GO" id="GO:0005737">
    <property type="term" value="C:cytoplasm"/>
    <property type="evidence" value="ECO:0007669"/>
    <property type="project" value="InterPro"/>
</dbReference>
<evidence type="ECO:0000313" key="9">
    <source>
        <dbReference type="EMBL" id="CAD9672366.1"/>
    </source>
</evidence>
<evidence type="ECO:0000256" key="3">
    <source>
        <dbReference type="ARBA" id="ARBA00012697"/>
    </source>
</evidence>
<gene>
    <name evidence="9" type="ORF">EANT1437_LOCUS7309</name>
</gene>
<dbReference type="Gene3D" id="3.40.630.30">
    <property type="match status" value="1"/>
</dbReference>
<feature type="region of interest" description="Disordered" evidence="7">
    <location>
        <begin position="91"/>
        <end position="111"/>
    </location>
</feature>
<dbReference type="InterPro" id="IPR010167">
    <property type="entry name" value="NH2A_AcTrfase"/>
</dbReference>
<dbReference type="InterPro" id="IPR000182">
    <property type="entry name" value="GNAT_dom"/>
</dbReference>
<evidence type="ECO:0000256" key="2">
    <source>
        <dbReference type="ARBA" id="ARBA00009145"/>
    </source>
</evidence>
<dbReference type="SUPFAM" id="SSF55729">
    <property type="entry name" value="Acyl-CoA N-acyltransferases (Nat)"/>
    <property type="match status" value="1"/>
</dbReference>
<comment type="similarity">
    <text evidence="2">Belongs to the acetyltransferase family. ArgA subfamily.</text>
</comment>
<dbReference type="GO" id="GO:0004042">
    <property type="term" value="F:L-glutamate N-acetyltransferase activity"/>
    <property type="evidence" value="ECO:0007669"/>
    <property type="project" value="InterPro"/>
</dbReference>
<evidence type="ECO:0000256" key="4">
    <source>
        <dbReference type="ARBA" id="ARBA00022679"/>
    </source>
</evidence>
<accession>A0A7S2W8L7</accession>
<dbReference type="Pfam" id="PF00583">
    <property type="entry name" value="Acetyltransf_1"/>
    <property type="match status" value="1"/>
</dbReference>
<evidence type="ECO:0000256" key="1">
    <source>
        <dbReference type="ARBA" id="ARBA00004925"/>
    </source>
</evidence>